<dbReference type="InterPro" id="IPR000070">
    <property type="entry name" value="Pectinesterase_cat"/>
</dbReference>
<accession>A0A7X1B8E1</accession>
<evidence type="ECO:0000313" key="8">
    <source>
        <dbReference type="Proteomes" id="UP000526501"/>
    </source>
</evidence>
<comment type="pathway">
    <text evidence="5">Glycan metabolism; pectin degradation; 2-dehydro-3-deoxy-D-gluconate from pectin: step 1/5.</text>
</comment>
<dbReference type="GO" id="GO:0042545">
    <property type="term" value="P:cell wall modification"/>
    <property type="evidence" value="ECO:0007669"/>
    <property type="project" value="UniProtKB-UniRule"/>
</dbReference>
<dbReference type="UniPathway" id="UPA00545">
    <property type="reaction ID" value="UER00823"/>
</dbReference>
<reference evidence="7 8" key="1">
    <citation type="submission" date="2020-07" db="EMBL/GenBank/DDBJ databases">
        <authorList>
            <person name="Feng X."/>
        </authorList>
    </citation>
    <scope>NUCLEOTIDE SEQUENCE [LARGE SCALE GENOMIC DNA]</scope>
    <source>
        <strain evidence="7 8">JCM23202</strain>
    </source>
</reference>
<proteinExistence type="inferred from homology"/>
<gene>
    <name evidence="7" type="ORF">H5P27_15420</name>
</gene>
<dbReference type="InterPro" id="IPR018040">
    <property type="entry name" value="Pectinesterase_Tyr_AS"/>
</dbReference>
<comment type="catalytic activity">
    <reaction evidence="5">
        <text>[(1-&gt;4)-alpha-D-galacturonosyl methyl ester](n) + n H2O = [(1-&gt;4)-alpha-D-galacturonosyl](n) + n methanol + n H(+)</text>
        <dbReference type="Rhea" id="RHEA:22380"/>
        <dbReference type="Rhea" id="RHEA-COMP:14570"/>
        <dbReference type="Rhea" id="RHEA-COMP:14573"/>
        <dbReference type="ChEBI" id="CHEBI:15377"/>
        <dbReference type="ChEBI" id="CHEBI:15378"/>
        <dbReference type="ChEBI" id="CHEBI:17790"/>
        <dbReference type="ChEBI" id="CHEBI:140522"/>
        <dbReference type="ChEBI" id="CHEBI:140523"/>
        <dbReference type="EC" id="3.1.1.11"/>
    </reaction>
</comment>
<evidence type="ECO:0000256" key="2">
    <source>
        <dbReference type="ARBA" id="ARBA00022801"/>
    </source>
</evidence>
<dbReference type="InterPro" id="IPR011050">
    <property type="entry name" value="Pectin_lyase_fold/virulence"/>
</dbReference>
<dbReference type="SUPFAM" id="SSF51126">
    <property type="entry name" value="Pectin lyase-like"/>
    <property type="match status" value="1"/>
</dbReference>
<evidence type="ECO:0000256" key="5">
    <source>
        <dbReference type="RuleBase" id="RU000589"/>
    </source>
</evidence>
<protein>
    <recommendedName>
        <fullName evidence="5">Pectinesterase</fullName>
        <ecNumber evidence="5">3.1.1.11</ecNumber>
    </recommendedName>
</protein>
<dbReference type="Pfam" id="PF01095">
    <property type="entry name" value="Pectinesterase"/>
    <property type="match status" value="1"/>
</dbReference>
<evidence type="ECO:0000259" key="6">
    <source>
        <dbReference type="Pfam" id="PF01095"/>
    </source>
</evidence>
<dbReference type="InterPro" id="IPR012334">
    <property type="entry name" value="Pectin_lyas_fold"/>
</dbReference>
<comment type="caution">
    <text evidence="7">The sequence shown here is derived from an EMBL/GenBank/DDBJ whole genome shotgun (WGS) entry which is preliminary data.</text>
</comment>
<dbReference type="GO" id="GO:0045490">
    <property type="term" value="P:pectin catabolic process"/>
    <property type="evidence" value="ECO:0007669"/>
    <property type="project" value="UniProtKB-UniRule"/>
</dbReference>
<feature type="active site" evidence="4">
    <location>
        <position position="184"/>
    </location>
</feature>
<comment type="similarity">
    <text evidence="1">Belongs to the pectinesterase family.</text>
</comment>
<evidence type="ECO:0000256" key="1">
    <source>
        <dbReference type="ARBA" id="ARBA00008891"/>
    </source>
</evidence>
<dbReference type="EMBL" id="JACHVC010000013">
    <property type="protein sequence ID" value="MBC2607442.1"/>
    <property type="molecule type" value="Genomic_DNA"/>
</dbReference>
<dbReference type="GO" id="GO:0030599">
    <property type="term" value="F:pectinesterase activity"/>
    <property type="evidence" value="ECO:0007669"/>
    <property type="project" value="UniProtKB-UniRule"/>
</dbReference>
<dbReference type="EC" id="3.1.1.11" evidence="5"/>
<dbReference type="Proteomes" id="UP000526501">
    <property type="component" value="Unassembled WGS sequence"/>
</dbReference>
<feature type="domain" description="Pectinesterase catalytic" evidence="6">
    <location>
        <begin position="34"/>
        <end position="311"/>
    </location>
</feature>
<dbReference type="PANTHER" id="PTHR31321:SF57">
    <property type="entry name" value="PECTINESTERASE 53-RELATED"/>
    <property type="match status" value="1"/>
</dbReference>
<dbReference type="InterPro" id="IPR033131">
    <property type="entry name" value="Pectinesterase_Asp_AS"/>
</dbReference>
<dbReference type="GO" id="GO:0009279">
    <property type="term" value="C:cell outer membrane"/>
    <property type="evidence" value="ECO:0007669"/>
    <property type="project" value="TreeGrafter"/>
</dbReference>
<evidence type="ECO:0000313" key="7">
    <source>
        <dbReference type="EMBL" id="MBC2607442.1"/>
    </source>
</evidence>
<dbReference type="RefSeq" id="WP_185661331.1">
    <property type="nucleotide sequence ID" value="NZ_CAWPOO010000013.1"/>
</dbReference>
<evidence type="ECO:0000256" key="4">
    <source>
        <dbReference type="PROSITE-ProRule" id="PRU10040"/>
    </source>
</evidence>
<dbReference type="Gene3D" id="2.160.20.10">
    <property type="entry name" value="Single-stranded right-handed beta-helix, Pectin lyase-like"/>
    <property type="match status" value="1"/>
</dbReference>
<keyword evidence="3 5" id="KW-0063">Aspartyl esterase</keyword>
<keyword evidence="8" id="KW-1185">Reference proteome</keyword>
<dbReference type="AlphaFoldDB" id="A0A7X1B8E1"/>
<dbReference type="PANTHER" id="PTHR31321">
    <property type="entry name" value="ACYL-COA THIOESTER HYDROLASE YBHC-RELATED"/>
    <property type="match status" value="1"/>
</dbReference>
<sequence>MDTSPLIPFRLSALIIALLAILPSAFAEYKTEYTVASDGSGDFFRIQDAIDDCKSFPDLPITIRIKEGRYREKVTVPAWNTKLSLVGEGEVVIAYNSNFKAVDRGRNSTFFTATLEVLANDFTARNITVANTSGPVGQAIALRVEGDRCAFYECKLLGNQDTVYLAGEGNRQYFEKCHIEGTVDYIFGEATAFFEDCVLLCKSGSYITAASTPQSSAYGFVFNRCTVERAEGVGEVYLGRPWRKFARTVFIDCDYGDGINSEGWKNWGWEKPEQTVFYAEYIAKGSKKVAKQRVEWSHQLSKSDLSDYSKESVLAGWEF</sequence>
<evidence type="ECO:0000256" key="3">
    <source>
        <dbReference type="ARBA" id="ARBA00023085"/>
    </source>
</evidence>
<name>A0A7X1B8E1_9BACT</name>
<dbReference type="PROSITE" id="PS00503">
    <property type="entry name" value="PECTINESTERASE_2"/>
    <property type="match status" value="1"/>
</dbReference>
<organism evidence="7 8">
    <name type="scientific">Pelagicoccus albus</name>
    <dbReference type="NCBI Taxonomy" id="415222"/>
    <lineage>
        <taxon>Bacteria</taxon>
        <taxon>Pseudomonadati</taxon>
        <taxon>Verrucomicrobiota</taxon>
        <taxon>Opitutia</taxon>
        <taxon>Puniceicoccales</taxon>
        <taxon>Pelagicoccaceae</taxon>
        <taxon>Pelagicoccus</taxon>
    </lineage>
</organism>
<dbReference type="PROSITE" id="PS00800">
    <property type="entry name" value="PECTINESTERASE_1"/>
    <property type="match status" value="1"/>
</dbReference>
<keyword evidence="2 5" id="KW-0378">Hydrolase</keyword>